<dbReference type="RefSeq" id="WP_111445498.1">
    <property type="nucleotide sequence ID" value="NZ_QKZK01000012.1"/>
</dbReference>
<proteinExistence type="predicted"/>
<dbReference type="Proteomes" id="UP000249239">
    <property type="component" value="Unassembled WGS sequence"/>
</dbReference>
<dbReference type="OrthoDB" id="1001536at2"/>
<dbReference type="EMBL" id="QKZK01000012">
    <property type="protein sequence ID" value="PZX16681.1"/>
    <property type="molecule type" value="Genomic_DNA"/>
</dbReference>
<dbReference type="AlphaFoldDB" id="A0A2W7N912"/>
<dbReference type="Pfam" id="PF13568">
    <property type="entry name" value="OMP_b-brl_2"/>
    <property type="match status" value="1"/>
</dbReference>
<evidence type="ECO:0000313" key="2">
    <source>
        <dbReference type="EMBL" id="PZX16681.1"/>
    </source>
</evidence>
<dbReference type="InterPro" id="IPR025665">
    <property type="entry name" value="Beta-barrel_OMP_2"/>
</dbReference>
<reference evidence="2 3" key="1">
    <citation type="submission" date="2018-06" db="EMBL/GenBank/DDBJ databases">
        <title>Genomic Encyclopedia of Archaeal and Bacterial Type Strains, Phase II (KMG-II): from individual species to whole genera.</title>
        <authorList>
            <person name="Goeker M."/>
        </authorList>
    </citation>
    <scope>NUCLEOTIDE SEQUENCE [LARGE SCALE GENOMIC DNA]</scope>
    <source>
        <strain evidence="2 3">DSM 6779</strain>
    </source>
</reference>
<evidence type="ECO:0000259" key="1">
    <source>
        <dbReference type="Pfam" id="PF13568"/>
    </source>
</evidence>
<protein>
    <submittedName>
        <fullName evidence="2">Outer membrane protein with beta-barrel domain</fullName>
    </submittedName>
</protein>
<sequence length="211" mass="23908">MLRHWVLLLCFILFPVLASGQDFFAGPLVGAAFSQVDGDRYAGYHHVGLVMGGFVGRRIAPDWNARLEIQYLRKGSRKYADVEAGDDRDYAIELDYIHFPMVVQYQRINLSFEAGLSIGSLLSSSEEVNFEPIPDNVRIPFKTMEVATVLGVNYHITPDFWVSGRMSYSIMPVREPYGGSIAVYDPVWDLRKPGQYNNVITLTLYYKLLGQ</sequence>
<accession>A0A2W7N912</accession>
<comment type="caution">
    <text evidence="2">The sequence shown here is derived from an EMBL/GenBank/DDBJ whole genome shotgun (WGS) entry which is preliminary data.</text>
</comment>
<name>A0A2W7N912_9BACT</name>
<keyword evidence="3" id="KW-1185">Reference proteome</keyword>
<feature type="domain" description="Outer membrane protein beta-barrel" evidence="1">
    <location>
        <begin position="30"/>
        <end position="173"/>
    </location>
</feature>
<gene>
    <name evidence="2" type="ORF">LX69_01751</name>
</gene>
<evidence type="ECO:0000313" key="3">
    <source>
        <dbReference type="Proteomes" id="UP000249239"/>
    </source>
</evidence>
<organism evidence="2 3">
    <name type="scientific">Breznakibacter xylanolyticus</name>
    <dbReference type="NCBI Taxonomy" id="990"/>
    <lineage>
        <taxon>Bacteria</taxon>
        <taxon>Pseudomonadati</taxon>
        <taxon>Bacteroidota</taxon>
        <taxon>Bacteroidia</taxon>
        <taxon>Marinilabiliales</taxon>
        <taxon>Marinilabiliaceae</taxon>
        <taxon>Breznakibacter</taxon>
    </lineage>
</organism>